<dbReference type="Proteomes" id="UP001519460">
    <property type="component" value="Unassembled WGS sequence"/>
</dbReference>
<dbReference type="EMBL" id="JACVVK020000043">
    <property type="protein sequence ID" value="KAK7499486.1"/>
    <property type="molecule type" value="Genomic_DNA"/>
</dbReference>
<accession>A0ABD0LJU8</accession>
<dbReference type="Gene3D" id="3.40.50.300">
    <property type="entry name" value="P-loop containing nucleotide triphosphate hydrolases"/>
    <property type="match status" value="1"/>
</dbReference>
<keyword evidence="3" id="KW-1185">Reference proteome</keyword>
<gene>
    <name evidence="2" type="ORF">BaRGS_00009138</name>
</gene>
<dbReference type="InterPro" id="IPR027417">
    <property type="entry name" value="P-loop_NTPase"/>
</dbReference>
<evidence type="ECO:0000313" key="3">
    <source>
        <dbReference type="Proteomes" id="UP001519460"/>
    </source>
</evidence>
<comment type="caution">
    <text evidence="2">The sequence shown here is derived from an EMBL/GenBank/DDBJ whole genome shotgun (WGS) entry which is preliminary data.</text>
</comment>
<dbReference type="PANTHER" id="PTHR15723">
    <property type="entry name" value="CARBOHYDRATE SULFOTRANSFERASE 15"/>
    <property type="match status" value="1"/>
</dbReference>
<dbReference type="InterPro" id="IPR052654">
    <property type="entry name" value="CS_Sulfotransferase"/>
</dbReference>
<evidence type="ECO:0000313" key="2">
    <source>
        <dbReference type="EMBL" id="KAK7499486.1"/>
    </source>
</evidence>
<dbReference type="AlphaFoldDB" id="A0ABD0LJU8"/>
<feature type="domain" description="Sulfotransferase" evidence="1">
    <location>
        <begin position="267"/>
        <end position="403"/>
    </location>
</feature>
<dbReference type="InterPro" id="IPR000863">
    <property type="entry name" value="Sulfotransferase_dom"/>
</dbReference>
<proteinExistence type="predicted"/>
<name>A0ABD0LJU8_9CAEN</name>
<dbReference type="Pfam" id="PF00685">
    <property type="entry name" value="Sulfotransfer_1"/>
    <property type="match status" value="1"/>
</dbReference>
<organism evidence="2 3">
    <name type="scientific">Batillaria attramentaria</name>
    <dbReference type="NCBI Taxonomy" id="370345"/>
    <lineage>
        <taxon>Eukaryota</taxon>
        <taxon>Metazoa</taxon>
        <taxon>Spiralia</taxon>
        <taxon>Lophotrochozoa</taxon>
        <taxon>Mollusca</taxon>
        <taxon>Gastropoda</taxon>
        <taxon>Caenogastropoda</taxon>
        <taxon>Sorbeoconcha</taxon>
        <taxon>Cerithioidea</taxon>
        <taxon>Batillariidae</taxon>
        <taxon>Batillaria</taxon>
    </lineage>
</organism>
<dbReference type="PANTHER" id="PTHR15723:SF0">
    <property type="entry name" value="CARBOHYDRATE SULFOTRANSFERASE 15"/>
    <property type="match status" value="1"/>
</dbReference>
<evidence type="ECO:0000259" key="1">
    <source>
        <dbReference type="Pfam" id="PF00685"/>
    </source>
</evidence>
<reference evidence="2 3" key="1">
    <citation type="journal article" date="2023" name="Sci. Data">
        <title>Genome assembly of the Korean intertidal mud-creeper Batillaria attramentaria.</title>
        <authorList>
            <person name="Patra A.K."/>
            <person name="Ho P.T."/>
            <person name="Jun S."/>
            <person name="Lee S.J."/>
            <person name="Kim Y."/>
            <person name="Won Y.J."/>
        </authorList>
    </citation>
    <scope>NUCLEOTIDE SEQUENCE [LARGE SCALE GENOMIC DNA]</scope>
    <source>
        <strain evidence="2">Wonlab-2016</strain>
    </source>
</reference>
<protein>
    <recommendedName>
        <fullName evidence="1">Sulfotransferase domain-containing protein</fullName>
    </recommendedName>
</protein>
<dbReference type="SUPFAM" id="SSF52540">
    <property type="entry name" value="P-loop containing nucleoside triphosphate hydrolases"/>
    <property type="match status" value="1"/>
</dbReference>
<sequence length="454" mass="53240">MKRTLARVAMCMIGFTAVGVLISSRVQHAMRDTTIKLDKHGRIPARKRIEMRLEEATDTSGQRNEPLTYPAWWKKAWPRSKVNSWKDQFVGDNPLFPPCAREPPLSKEGLYGFVEPREFLPNSKNPCWYERSGKSKEFKCAPYFYLAGVAKGGTTDMFVRIRLHPDVMQGTQKEYHWWDRYRFGDTEEDDDTGAKEEATSFDEYLQQITGPELKDVENDIITEGHSTKVFGDGSPSYLWDVENWNLIDGNQDCDEPRVVIGQHIRHFYPDAKIIMTFRHPTPRLYSRFLSRIPRTPQLKNATAEDFHKYVVRGIQMYKDCFEKFSIRQCAYNDTLHTEAFVRLVEGMYPVFLADWFRIWPREQNLIVRYDDYARDMKTSLRDIIKFLGLTKIKISDINKIVDHRFANIGKMYDTIGPMLPKTEEVLNKFYEPFILQFAEILGDDRFLWTDTKPL</sequence>